<dbReference type="Proteomes" id="UP000093267">
    <property type="component" value="Chromosome"/>
</dbReference>
<accession>A0A1B2IWI6</accession>
<dbReference type="InterPro" id="IPR037401">
    <property type="entry name" value="SnoaL-like"/>
</dbReference>
<organism evidence="2 3">
    <name type="scientific">Secundilactobacillus paracollinoides</name>
    <dbReference type="NCBI Taxonomy" id="240427"/>
    <lineage>
        <taxon>Bacteria</taxon>
        <taxon>Bacillati</taxon>
        <taxon>Bacillota</taxon>
        <taxon>Bacilli</taxon>
        <taxon>Lactobacillales</taxon>
        <taxon>Lactobacillaceae</taxon>
        <taxon>Secundilactobacillus</taxon>
    </lineage>
</organism>
<dbReference type="SUPFAM" id="SSF54427">
    <property type="entry name" value="NTF2-like"/>
    <property type="match status" value="1"/>
</dbReference>
<proteinExistence type="predicted"/>
<evidence type="ECO:0000259" key="1">
    <source>
        <dbReference type="Pfam" id="PF13577"/>
    </source>
</evidence>
<evidence type="ECO:0000313" key="3">
    <source>
        <dbReference type="Proteomes" id="UP000093267"/>
    </source>
</evidence>
<dbReference type="InterPro" id="IPR032710">
    <property type="entry name" value="NTF2-like_dom_sf"/>
</dbReference>
<feature type="domain" description="SnoaL-like" evidence="1">
    <location>
        <begin position="10"/>
        <end position="137"/>
    </location>
</feature>
<dbReference type="OrthoDB" id="4571298at2"/>
<keyword evidence="3" id="KW-1185">Reference proteome</keyword>
<dbReference type="KEGG" id="lpd:AYR62_12940"/>
<dbReference type="EMBL" id="CP014924">
    <property type="protein sequence ID" value="ANZ66407.1"/>
    <property type="molecule type" value="Genomic_DNA"/>
</dbReference>
<reference evidence="2 3" key="1">
    <citation type="submission" date="2016-03" db="EMBL/GenBank/DDBJ databases">
        <title>Pediococcus and Lactobacillus from brewery environment - whole genome sequencing and assembly.</title>
        <authorList>
            <person name="Behr J."/>
            <person name="Geissler A.J."/>
            <person name="Vogel R.F."/>
        </authorList>
    </citation>
    <scope>NUCLEOTIDE SEQUENCE [LARGE SCALE GENOMIC DNA]</scope>
    <source>
        <strain evidence="2 3">TMW 1.1995</strain>
    </source>
</reference>
<dbReference type="RefSeq" id="WP_054708316.1">
    <property type="nucleotide sequence ID" value="NZ_CP014912.1"/>
</dbReference>
<protein>
    <recommendedName>
        <fullName evidence="1">SnoaL-like domain-containing protein</fullName>
    </recommendedName>
</protein>
<dbReference type="Pfam" id="PF13577">
    <property type="entry name" value="SnoaL_4"/>
    <property type="match status" value="1"/>
</dbReference>
<gene>
    <name evidence="2" type="ORF">AYR63_04160</name>
</gene>
<evidence type="ECO:0000313" key="2">
    <source>
        <dbReference type="EMBL" id="ANZ66407.1"/>
    </source>
</evidence>
<sequence>MTQTIEARLQHLEDLEALRALQAHYADLVNTGWNGKQTDLDQFSDVFTADAYWKSAMMNVDMTGRDNIVNMLQSQMGTPDTINMHNFTSPQFKIDGDTATGEWLLWVLVKSDDNTNVVYQSEDVSYQRTEDGWKIAGLTLNLATIA</sequence>
<name>A0A1B2IWI6_9LACO</name>
<dbReference type="Gene3D" id="3.10.450.50">
    <property type="match status" value="1"/>
</dbReference>
<dbReference type="AlphaFoldDB" id="A0A1B2IWI6"/>
<dbReference type="STRING" id="240427.AYR62_12940"/>